<proteinExistence type="predicted"/>
<reference evidence="4" key="1">
    <citation type="submission" date="2016-11" db="EMBL/GenBank/DDBJ databases">
        <authorList>
            <person name="Varghese N."/>
            <person name="Submissions S."/>
        </authorList>
    </citation>
    <scope>NUCLEOTIDE SEQUENCE [LARGE SCALE GENOMIC DNA]</scope>
    <source>
        <strain evidence="4">DSM 29326</strain>
    </source>
</reference>
<evidence type="ECO:0008006" key="5">
    <source>
        <dbReference type="Google" id="ProtNLM"/>
    </source>
</evidence>
<evidence type="ECO:0000313" key="3">
    <source>
        <dbReference type="EMBL" id="SHF94800.1"/>
    </source>
</evidence>
<organism evidence="3 4">
    <name type="scientific">Loktanella atrilutea</name>
    <dbReference type="NCBI Taxonomy" id="366533"/>
    <lineage>
        <taxon>Bacteria</taxon>
        <taxon>Pseudomonadati</taxon>
        <taxon>Pseudomonadota</taxon>
        <taxon>Alphaproteobacteria</taxon>
        <taxon>Rhodobacterales</taxon>
        <taxon>Roseobacteraceae</taxon>
        <taxon>Loktanella</taxon>
    </lineage>
</organism>
<keyword evidence="4" id="KW-1185">Reference proteome</keyword>
<name>A0A1M5FTC8_LOKAT</name>
<protein>
    <recommendedName>
        <fullName evidence="5">Peptidase propeptide and YPEB domain-containing protein</fullName>
    </recommendedName>
</protein>
<dbReference type="AlphaFoldDB" id="A0A1M5FTC8"/>
<dbReference type="Gene3D" id="3.10.450.40">
    <property type="match status" value="1"/>
</dbReference>
<feature type="chain" id="PRO_5012025058" description="Peptidase propeptide and YPEB domain-containing protein" evidence="2">
    <location>
        <begin position="27"/>
        <end position="130"/>
    </location>
</feature>
<evidence type="ECO:0000256" key="1">
    <source>
        <dbReference type="SAM" id="MobiDB-lite"/>
    </source>
</evidence>
<gene>
    <name evidence="3" type="ORF">SAMN05444339_12514</name>
</gene>
<evidence type="ECO:0000256" key="2">
    <source>
        <dbReference type="SAM" id="SignalP"/>
    </source>
</evidence>
<feature type="compositionally biased region" description="Acidic residues" evidence="1">
    <location>
        <begin position="116"/>
        <end position="130"/>
    </location>
</feature>
<feature type="region of interest" description="Disordered" evidence="1">
    <location>
        <begin position="106"/>
        <end position="130"/>
    </location>
</feature>
<dbReference type="RefSeq" id="WP_072858982.1">
    <property type="nucleotide sequence ID" value="NZ_FQUE01000025.1"/>
</dbReference>
<keyword evidence="2" id="KW-0732">Signal</keyword>
<dbReference type="EMBL" id="FQUE01000025">
    <property type="protein sequence ID" value="SHF94800.1"/>
    <property type="molecule type" value="Genomic_DNA"/>
</dbReference>
<feature type="signal peptide" evidence="2">
    <location>
        <begin position="1"/>
        <end position="26"/>
    </location>
</feature>
<accession>A0A1M5FTC8</accession>
<evidence type="ECO:0000313" key="4">
    <source>
        <dbReference type="Proteomes" id="UP000183987"/>
    </source>
</evidence>
<sequence length="130" mass="13237">MTRMTFKTAGTAALLALGLGTMGATAAFAEQHMDAGDTAEVQAFQAATMSLTDAVKAAETDTSGKAMSAEFETDDAATGMYHVEVAMTDGTTKTVAVNPADGTVTAVAMDAKDQNDEASDGDGETNDDNN</sequence>
<dbReference type="STRING" id="366533.SAMN05444339_12514"/>
<dbReference type="Proteomes" id="UP000183987">
    <property type="component" value="Unassembled WGS sequence"/>
</dbReference>
<dbReference type="OrthoDB" id="7869316at2"/>